<evidence type="ECO:0000313" key="9">
    <source>
        <dbReference type="EMBL" id="MCM2680556.1"/>
    </source>
</evidence>
<dbReference type="Pfam" id="PF26049">
    <property type="entry name" value="RLMG_N"/>
    <property type="match status" value="1"/>
</dbReference>
<keyword evidence="10" id="KW-1185">Reference proteome</keyword>
<dbReference type="EMBL" id="JAMQGP010000006">
    <property type="protein sequence ID" value="MCM2680556.1"/>
    <property type="molecule type" value="Genomic_DNA"/>
</dbReference>
<evidence type="ECO:0000259" key="8">
    <source>
        <dbReference type="Pfam" id="PF26049"/>
    </source>
</evidence>
<dbReference type="CDD" id="cd02440">
    <property type="entry name" value="AdoMet_MTases"/>
    <property type="match status" value="1"/>
</dbReference>
<dbReference type="PANTHER" id="PTHR47816:SF5">
    <property type="entry name" value="RIBOSOMAL RNA LARGE SUBUNIT METHYLTRANSFERASE G"/>
    <property type="match status" value="1"/>
</dbReference>
<dbReference type="GO" id="GO:0005737">
    <property type="term" value="C:cytoplasm"/>
    <property type="evidence" value="ECO:0007669"/>
    <property type="project" value="UniProtKB-SubCell"/>
</dbReference>
<dbReference type="GO" id="GO:0052916">
    <property type="term" value="F:23S rRNA (guanine(1835)-N(2))-methyltransferase activity"/>
    <property type="evidence" value="ECO:0007669"/>
    <property type="project" value="UniProtKB-EC"/>
</dbReference>
<evidence type="ECO:0000256" key="4">
    <source>
        <dbReference type="ARBA" id="ARBA00022679"/>
    </source>
</evidence>
<evidence type="ECO:0000256" key="3">
    <source>
        <dbReference type="ARBA" id="ARBA00022603"/>
    </source>
</evidence>
<sequence length="395" mass="44742">MYSPLNLSSPVLELARYPLDKRETLLPFDAADELIMDWWLNNPESAQQLCFINDGFGALSCFFAQQSEAQLVHISDSFLAQQAAMNNMSHNQLDEQRISYKDCSDEWPEAPNRIIIKVPKSLALFEYQLARISELPEGTPVLIASRLKDLPAKAVKLLKDAFGNVVPELARRKSRIMHAQVSGDIQPRPEPTRWDLPAFELTLENQANVFSRKSLDIGTRFLLQHLPKTYKPKKVIDLGCGNGILALAMARRYPDNKYVLVDESHMAIESARQNQQSNLPELSDKFTFLCQHGLVGFWSESADLVLCNPPFHQQQAVTDEIAWQMFNQAKNALRTGGKLRVVANRHLGYHVKMKRIFGDVEILASNSKFVILESRKADKSKHVVEEDTGSEHESE</sequence>
<keyword evidence="4 6" id="KW-0808">Transferase</keyword>
<feature type="domain" description="RlmG N-terminal" evidence="8">
    <location>
        <begin position="7"/>
        <end position="181"/>
    </location>
</feature>
<comment type="similarity">
    <text evidence="6">Belongs to the methyltransferase superfamily. RlmG family.</text>
</comment>
<gene>
    <name evidence="6" type="primary">rlmG</name>
    <name evidence="9" type="ORF">NAF29_12885</name>
</gene>
<organism evidence="9 10">
    <name type="scientific">Echinimonas agarilytica</name>
    <dbReference type="NCBI Taxonomy" id="1215918"/>
    <lineage>
        <taxon>Bacteria</taxon>
        <taxon>Pseudomonadati</taxon>
        <taxon>Pseudomonadota</taxon>
        <taxon>Gammaproteobacteria</taxon>
        <taxon>Alteromonadales</taxon>
        <taxon>Echinimonadaceae</taxon>
        <taxon>Echinimonas</taxon>
    </lineage>
</organism>
<evidence type="ECO:0000256" key="2">
    <source>
        <dbReference type="ARBA" id="ARBA00022552"/>
    </source>
</evidence>
<dbReference type="PROSITE" id="PS00092">
    <property type="entry name" value="N6_MTASE"/>
    <property type="match status" value="1"/>
</dbReference>
<dbReference type="Pfam" id="PF05175">
    <property type="entry name" value="MTS"/>
    <property type="match status" value="1"/>
</dbReference>
<feature type="domain" description="Methyltransferase small" evidence="7">
    <location>
        <begin position="200"/>
        <end position="372"/>
    </location>
</feature>
<evidence type="ECO:0000256" key="6">
    <source>
        <dbReference type="HAMAP-Rule" id="MF_01859"/>
    </source>
</evidence>
<accession>A0AA41W906</accession>
<evidence type="ECO:0000256" key="5">
    <source>
        <dbReference type="ARBA" id="ARBA00022691"/>
    </source>
</evidence>
<evidence type="ECO:0000256" key="1">
    <source>
        <dbReference type="ARBA" id="ARBA00022490"/>
    </source>
</evidence>
<comment type="caution">
    <text evidence="9">The sequence shown here is derived from an EMBL/GenBank/DDBJ whole genome shotgun (WGS) entry which is preliminary data.</text>
</comment>
<proteinExistence type="inferred from homology"/>
<dbReference type="Proteomes" id="UP001165393">
    <property type="component" value="Unassembled WGS sequence"/>
</dbReference>
<comment type="subcellular location">
    <subcellularLocation>
        <location evidence="6">Cytoplasm</location>
    </subcellularLocation>
</comment>
<comment type="catalytic activity">
    <reaction evidence="6">
        <text>guanosine(1835) in 23S rRNA + S-adenosyl-L-methionine = N(2)-methylguanosine(1835) in 23S rRNA + S-adenosyl-L-homocysteine + H(+)</text>
        <dbReference type="Rhea" id="RHEA:42744"/>
        <dbReference type="Rhea" id="RHEA-COMP:10217"/>
        <dbReference type="Rhea" id="RHEA-COMP:10218"/>
        <dbReference type="ChEBI" id="CHEBI:15378"/>
        <dbReference type="ChEBI" id="CHEBI:57856"/>
        <dbReference type="ChEBI" id="CHEBI:59789"/>
        <dbReference type="ChEBI" id="CHEBI:74269"/>
        <dbReference type="ChEBI" id="CHEBI:74481"/>
        <dbReference type="EC" id="2.1.1.174"/>
    </reaction>
</comment>
<comment type="function">
    <text evidence="6">Specifically methylates the guanine in position 1835 (m2G1835) of 23S rRNA.</text>
</comment>
<dbReference type="PIRSF" id="PIRSF037565">
    <property type="entry name" value="RRNA_m2G_Mtase_RsmD_prd"/>
    <property type="match status" value="1"/>
</dbReference>
<dbReference type="RefSeq" id="WP_251262009.1">
    <property type="nucleotide sequence ID" value="NZ_JAMQGP010000006.1"/>
</dbReference>
<dbReference type="PANTHER" id="PTHR47816">
    <property type="entry name" value="RIBOSOMAL RNA SMALL SUBUNIT METHYLTRANSFERASE C"/>
    <property type="match status" value="1"/>
</dbReference>
<dbReference type="InterPro" id="IPR058679">
    <property type="entry name" value="RlmG_N"/>
</dbReference>
<evidence type="ECO:0000259" key="7">
    <source>
        <dbReference type="Pfam" id="PF05175"/>
    </source>
</evidence>
<name>A0AA41W906_9GAMM</name>
<protein>
    <recommendedName>
        <fullName evidence="6">Ribosomal RNA large subunit methyltransferase G</fullName>
        <ecNumber evidence="6">2.1.1.174</ecNumber>
    </recommendedName>
    <alternativeName>
        <fullName evidence="6">23S rRNA m2G1835 methyltransferase</fullName>
    </alternativeName>
    <alternativeName>
        <fullName evidence="6">rRNA (guanine-N(2)-)-methyltransferase RlmG</fullName>
    </alternativeName>
</protein>
<dbReference type="InterPro" id="IPR046977">
    <property type="entry name" value="RsmC/RlmG"/>
</dbReference>
<dbReference type="HAMAP" id="MF_01859">
    <property type="entry name" value="23SrRNA_methyltr_G"/>
    <property type="match status" value="1"/>
</dbReference>
<dbReference type="InterPro" id="IPR017237">
    <property type="entry name" value="RLMG"/>
</dbReference>
<dbReference type="InterPro" id="IPR002052">
    <property type="entry name" value="DNA_methylase_N6_adenine_CS"/>
</dbReference>
<dbReference type="AlphaFoldDB" id="A0AA41W906"/>
<keyword evidence="1 6" id="KW-0963">Cytoplasm</keyword>
<dbReference type="Gene3D" id="3.40.50.150">
    <property type="entry name" value="Vaccinia Virus protein VP39"/>
    <property type="match status" value="2"/>
</dbReference>
<evidence type="ECO:0000313" key="10">
    <source>
        <dbReference type="Proteomes" id="UP001165393"/>
    </source>
</evidence>
<keyword evidence="2 6" id="KW-0698">rRNA processing</keyword>
<dbReference type="InterPro" id="IPR007848">
    <property type="entry name" value="Small_mtfrase_dom"/>
</dbReference>
<keyword evidence="3 6" id="KW-0489">Methyltransferase</keyword>
<dbReference type="SUPFAM" id="SSF53335">
    <property type="entry name" value="S-adenosyl-L-methionine-dependent methyltransferases"/>
    <property type="match status" value="1"/>
</dbReference>
<dbReference type="EC" id="2.1.1.174" evidence="6"/>
<keyword evidence="5 6" id="KW-0949">S-adenosyl-L-methionine</keyword>
<dbReference type="GO" id="GO:0003676">
    <property type="term" value="F:nucleic acid binding"/>
    <property type="evidence" value="ECO:0007669"/>
    <property type="project" value="InterPro"/>
</dbReference>
<reference evidence="9 10" key="1">
    <citation type="journal article" date="2013" name="Antonie Van Leeuwenhoek">
        <title>Echinimonas agarilytica gen. nov., sp. nov., a new gammaproteobacterium isolated from the sea urchin Strongylocentrotus intermedius.</title>
        <authorList>
            <person name="Nedashkovskaya O.I."/>
            <person name="Stenkova A.M."/>
            <person name="Zhukova N.V."/>
            <person name="Van Trappen S."/>
            <person name="Lee J.S."/>
            <person name="Kim S.B."/>
        </authorList>
    </citation>
    <scope>NUCLEOTIDE SEQUENCE [LARGE SCALE GENOMIC DNA]</scope>
    <source>
        <strain evidence="9 10">KMM 6351</strain>
    </source>
</reference>
<dbReference type="InterPro" id="IPR029063">
    <property type="entry name" value="SAM-dependent_MTases_sf"/>
</dbReference>